<dbReference type="InterPro" id="IPR025403">
    <property type="entry name" value="TgpA-like_C"/>
</dbReference>
<feature type="chain" id="PRO_5022787976" evidence="2">
    <location>
        <begin position="19"/>
        <end position="252"/>
    </location>
</feature>
<proteinExistence type="predicted"/>
<dbReference type="AlphaFoldDB" id="A0A5B7X7W6"/>
<feature type="domain" description="Protein-glutamine gamma-glutamyltransferase-like C-terminal" evidence="3">
    <location>
        <begin position="173"/>
        <end position="237"/>
    </location>
</feature>
<evidence type="ECO:0000313" key="4">
    <source>
        <dbReference type="EMBL" id="QCY71190.1"/>
    </source>
</evidence>
<keyword evidence="1" id="KW-0472">Membrane</keyword>
<evidence type="ECO:0000256" key="1">
    <source>
        <dbReference type="SAM" id="Phobius"/>
    </source>
</evidence>
<sequence length="252" mass="29907">MKLFLLLISIFYCSNAFPAQKDSIAPRPVVQYDTIREVEPVVFDSAKLEDYRQLKAFDYLNEIEKDSWWTRFKKWLDMKYQQFLNWLFGEYQANSILTFLLKLLPYLIIIAILGFIVWLFIRLNPGASFLGEMEQPGVIFNEEEEIIQKADISGLIEEAIARGDYRLAVRYYYLRLLKQLDSNGIINYEYQKTNADYLAEIKENELQNSVRRIIRLYNFIWYGNFEVSAGDFNRVQENFNKINATLKSYTHD</sequence>
<dbReference type="Proteomes" id="UP000309016">
    <property type="component" value="Chromosome"/>
</dbReference>
<dbReference type="EMBL" id="CP040812">
    <property type="protein sequence ID" value="QCY71190.1"/>
    <property type="molecule type" value="Genomic_DNA"/>
</dbReference>
<dbReference type="OrthoDB" id="5491447at2"/>
<dbReference type="KEGG" id="afla:FHG64_18325"/>
<gene>
    <name evidence="4" type="ORF">FHG64_18325</name>
</gene>
<reference evidence="4 5" key="1">
    <citation type="submission" date="2019-06" db="EMBL/GenBank/DDBJ databases">
        <title>Complete genome sequence of Antarcticibacterium flavum KCTC 52984T from an Antarctic marine sediment.</title>
        <authorList>
            <person name="Lee Y.M."/>
            <person name="Shin S.C."/>
        </authorList>
    </citation>
    <scope>NUCLEOTIDE SEQUENCE [LARGE SCALE GENOMIC DNA]</scope>
    <source>
        <strain evidence="4 5">KCTC 52984</strain>
    </source>
</reference>
<accession>A0A5B7X7W6</accession>
<evidence type="ECO:0000259" key="3">
    <source>
        <dbReference type="Pfam" id="PF13559"/>
    </source>
</evidence>
<evidence type="ECO:0000313" key="5">
    <source>
        <dbReference type="Proteomes" id="UP000309016"/>
    </source>
</evidence>
<organism evidence="4 5">
    <name type="scientific">Antarcticibacterium flavum</name>
    <dbReference type="NCBI Taxonomy" id="2058175"/>
    <lineage>
        <taxon>Bacteria</taxon>
        <taxon>Pseudomonadati</taxon>
        <taxon>Bacteroidota</taxon>
        <taxon>Flavobacteriia</taxon>
        <taxon>Flavobacteriales</taxon>
        <taxon>Flavobacteriaceae</taxon>
        <taxon>Antarcticibacterium</taxon>
    </lineage>
</organism>
<keyword evidence="5" id="KW-1185">Reference proteome</keyword>
<name>A0A5B7X7W6_9FLAO</name>
<keyword evidence="1" id="KW-0812">Transmembrane</keyword>
<protein>
    <submittedName>
        <fullName evidence="4">DUF4129 domain-containing protein</fullName>
    </submittedName>
</protein>
<keyword evidence="2" id="KW-0732">Signal</keyword>
<feature type="signal peptide" evidence="2">
    <location>
        <begin position="1"/>
        <end position="18"/>
    </location>
</feature>
<keyword evidence="1" id="KW-1133">Transmembrane helix</keyword>
<evidence type="ECO:0000256" key="2">
    <source>
        <dbReference type="SAM" id="SignalP"/>
    </source>
</evidence>
<feature type="transmembrane region" description="Helical" evidence="1">
    <location>
        <begin position="103"/>
        <end position="121"/>
    </location>
</feature>
<dbReference type="RefSeq" id="WP_139067738.1">
    <property type="nucleotide sequence ID" value="NZ_CP040812.1"/>
</dbReference>
<dbReference type="Pfam" id="PF13559">
    <property type="entry name" value="DUF4129"/>
    <property type="match status" value="1"/>
</dbReference>